<dbReference type="Pfam" id="PF24656">
    <property type="entry name" value="CEPT76_peptidase"/>
    <property type="match status" value="1"/>
</dbReference>
<dbReference type="STRING" id="28743.ENSCVAP00000010896"/>
<organism evidence="4 5">
    <name type="scientific">Cyprinodon variegatus</name>
    <name type="common">Sheepshead minnow</name>
    <dbReference type="NCBI Taxonomy" id="28743"/>
    <lineage>
        <taxon>Eukaryota</taxon>
        <taxon>Metazoa</taxon>
        <taxon>Chordata</taxon>
        <taxon>Craniata</taxon>
        <taxon>Vertebrata</taxon>
        <taxon>Euteleostomi</taxon>
        <taxon>Actinopterygii</taxon>
        <taxon>Neopterygii</taxon>
        <taxon>Teleostei</taxon>
        <taxon>Neoteleostei</taxon>
        <taxon>Acanthomorphata</taxon>
        <taxon>Ovalentaria</taxon>
        <taxon>Atherinomorphae</taxon>
        <taxon>Cyprinodontiformes</taxon>
        <taxon>Cyprinodontidae</taxon>
        <taxon>Cyprinodon</taxon>
    </lineage>
</organism>
<dbReference type="PROSITE" id="PS50004">
    <property type="entry name" value="C2"/>
    <property type="match status" value="1"/>
</dbReference>
<reference evidence="4" key="1">
    <citation type="submission" date="2025-08" db="UniProtKB">
        <authorList>
            <consortium name="Ensembl"/>
        </authorList>
    </citation>
    <scope>IDENTIFICATION</scope>
</reference>
<dbReference type="Gene3D" id="2.60.40.150">
    <property type="entry name" value="C2 domain"/>
    <property type="match status" value="1"/>
</dbReference>
<dbReference type="Pfam" id="PF24652">
    <property type="entry name" value="CEP76_C"/>
    <property type="match status" value="1"/>
</dbReference>
<sequence length="1466" mass="167228">TRHLQEKLRAARVNTVFVAYYSTKAYHSSFCEYVDTGLSFTLQSKGDSLQQQEASEASTEPVSRLQRLKNRNTATRFDREPTAEEAYNFFTLNYEPDPPSRIETVSRKRQKQRDQESGDEEEAEVEEDAEAEEENQSEEAPLVRSEDDLFIIDQSPQDFVELRKAEYISYHKRVQRDRELLFTPSFRTVPTSVKLPENMKPRFLEDEGLYVGERPPVFGTNENILENRILKMAEGNKWFGDDGKILALPNPIKESSTRPPLFHMEGDLDPALQTVYRKSQALKSKYANLYIAGAADPEGDYQLDVDVSGLIFSHHPLFSREHVLASRLAQLYDQYLTRQHNNLTGNLTDKLNGLRNALRNMVNIHGEQGSSEALQQRVSEYSLEVRNTRQLRDTEQEKDRTLLKSITKVWKEIKSLREFQQFTNTPFKLYLRENVDRASDEREYEGEISAEVLELAAEMEEEYQKKAAEYKKQLEDWKLWKKKQKKKKKKKGQAQDDTEEEDQDGSESDGPSEEGPVKPEAPERPDIESTEQWVREKASRIRRKPGEPILIPELSASGSITASELCPAEIARREDVSKRSLFIKILYNDKEVSRTDSRSLSNDFRVHFGQIFNLKILNCPQSIKLQVFEEIGSSCSLLAQVFVPVPDPAVVTGSAPIEEFEFSSNQRVMFDHEGVGVPLSFEPDGSNKLTLLTSGKLSCCVSWGIGEEGVPLAPPASQQPGGTHGHLDAVSYIGASGLYDMKKIGEWATQSRLDPNDPKNTSIMQLVASSGEVTAPDYFRLEHLQEEFNFVTDEEMERSKRLRLLRLRNQEVPEFRNCKFVPLLEREIPDKVFQEYEKRLKDGEDIDTKEHLDPHRALAARYLHKQIRESVIDRFILAKHSYQLSDLVIEEEIPSIRILGINLFKLAESKRPLKPQRKERKKVTAQNLSDGDIKLLINVIRAHNIPIRKPQSVRPFVEVSFQRTVLQTTTADGPNPSWNEELQLPFAPNGDYSTAGLQSVKDEVFINIFDEVLLESGPSDRQRMTSIHTQVEKHWLGSVKIPFSTIYSQSKIDGAFKVNTPAVLLGYSREHSSNSVYDHWRSTCGGTFIRLFITIEPQLVPGESIRQLDSQEDERLLQASGKFEKDAAQGFPDRRCVTTVIDLSGKTVFITRYIRPLNPPQQFLDAFPNNPQEATTLVARFVSLIPSLPDQVSFSGAFDLWSTCDQFLTLLAGDEEEHAVLLCNYFLFLGKKAWLIIGTAIPEQGPTAYVLTHEPSGYFIWNPSSGQFYEKDDAFCPLQTVGCLVNSDNVWLNIQENPSPLNTNFDITKANMWKPFFSRSFSHPGLSSPEELVYRQTDVAAAAELQDRVEKILKEKIMEWRPLHPTRWNRYCNSTLKQFLPKLEQSRGQDVAEGHRLELQSLLGDYRISGFPLHLPFSEIQPIVEAVHSTGVHNIHSSNVEFAMAVYVHPYPNNVMSVWVYLASLI</sequence>
<evidence type="ECO:0000259" key="3">
    <source>
        <dbReference type="PROSITE" id="PS50004"/>
    </source>
</evidence>
<dbReference type="InterPro" id="IPR035892">
    <property type="entry name" value="C2_domain_sf"/>
</dbReference>
<dbReference type="Proteomes" id="UP000265020">
    <property type="component" value="Unassembled WGS sequence"/>
</dbReference>
<dbReference type="GO" id="GO:1905515">
    <property type="term" value="P:non-motile cilium assembly"/>
    <property type="evidence" value="ECO:0007669"/>
    <property type="project" value="TreeGrafter"/>
</dbReference>
<reference evidence="4" key="2">
    <citation type="submission" date="2025-09" db="UniProtKB">
        <authorList>
            <consortium name="Ensembl"/>
        </authorList>
    </citation>
    <scope>IDENTIFICATION</scope>
</reference>
<evidence type="ECO:0000313" key="5">
    <source>
        <dbReference type="Proteomes" id="UP000265020"/>
    </source>
</evidence>
<dbReference type="PANTHER" id="PTHR20837">
    <property type="entry name" value="CENTROSOMAL PROTEIN-RELATED"/>
    <property type="match status" value="1"/>
</dbReference>
<dbReference type="Pfam" id="PF15625">
    <property type="entry name" value="CC2D2AN-C2"/>
    <property type="match status" value="1"/>
</dbReference>
<evidence type="ECO:0000256" key="1">
    <source>
        <dbReference type="SAM" id="Coils"/>
    </source>
</evidence>
<dbReference type="GeneTree" id="ENSGT00940000155482"/>
<accession>A0A3Q2CY39</accession>
<proteinExistence type="predicted"/>
<dbReference type="InterPro" id="IPR052434">
    <property type="entry name" value="Tectonic-like_complex_comp"/>
</dbReference>
<dbReference type="SMART" id="SM00239">
    <property type="entry name" value="C2"/>
    <property type="match status" value="1"/>
</dbReference>
<evidence type="ECO:0000313" key="4">
    <source>
        <dbReference type="Ensembl" id="ENSCVAP00000010896.1"/>
    </source>
</evidence>
<evidence type="ECO:0000256" key="2">
    <source>
        <dbReference type="SAM" id="MobiDB-lite"/>
    </source>
</evidence>
<feature type="coiled-coil region" evidence="1">
    <location>
        <begin position="449"/>
        <end position="476"/>
    </location>
</feature>
<feature type="domain" description="C2" evidence="3">
    <location>
        <begin position="917"/>
        <end position="1056"/>
    </location>
</feature>
<dbReference type="GO" id="GO:1904491">
    <property type="term" value="P:protein localization to ciliary transition zone"/>
    <property type="evidence" value="ECO:0007669"/>
    <property type="project" value="TreeGrafter"/>
</dbReference>
<dbReference type="PANTHER" id="PTHR20837:SF7">
    <property type="entry name" value="COILED-COIL AND C2 DOMAIN-CONTAINING PROTEIN 2A"/>
    <property type="match status" value="1"/>
</dbReference>
<name>A0A3Q2CY39_CYPVA</name>
<dbReference type="Ensembl" id="ENSCVAT00000017715.1">
    <property type="protein sequence ID" value="ENSCVAP00000010896.1"/>
    <property type="gene ID" value="ENSCVAG00000013131.1"/>
</dbReference>
<dbReference type="InterPro" id="IPR000008">
    <property type="entry name" value="C2_dom"/>
</dbReference>
<dbReference type="Pfam" id="PF00168">
    <property type="entry name" value="C2"/>
    <property type="match status" value="1"/>
</dbReference>
<dbReference type="OMA" id="NADNIWF"/>
<keyword evidence="5" id="KW-1185">Reference proteome</keyword>
<keyword evidence="1" id="KW-0175">Coiled coil</keyword>
<dbReference type="InterPro" id="IPR041510">
    <property type="entry name" value="DUF5523"/>
</dbReference>
<dbReference type="SUPFAM" id="SSF49562">
    <property type="entry name" value="C2 domain (Calcium/lipid-binding domain, CaLB)"/>
    <property type="match status" value="1"/>
</dbReference>
<dbReference type="InterPro" id="IPR028928">
    <property type="entry name" value="CC2D2AN-C2"/>
</dbReference>
<dbReference type="GO" id="GO:0035869">
    <property type="term" value="C:ciliary transition zone"/>
    <property type="evidence" value="ECO:0007669"/>
    <property type="project" value="TreeGrafter"/>
</dbReference>
<feature type="region of interest" description="Disordered" evidence="2">
    <location>
        <begin position="488"/>
        <end position="540"/>
    </location>
</feature>
<feature type="compositionally biased region" description="Acidic residues" evidence="2">
    <location>
        <begin position="117"/>
        <end position="137"/>
    </location>
</feature>
<protein>
    <submittedName>
        <fullName evidence="4">Coiled-coil and C2 domain containing 2A</fullName>
    </submittedName>
</protein>
<dbReference type="InterPro" id="IPR056288">
    <property type="entry name" value="CEP76_C"/>
</dbReference>
<feature type="region of interest" description="Disordered" evidence="2">
    <location>
        <begin position="90"/>
        <end position="148"/>
    </location>
</feature>
<dbReference type="Pfam" id="PF17661">
    <property type="entry name" value="DUF5523"/>
    <property type="match status" value="1"/>
</dbReference>
<feature type="compositionally biased region" description="Basic and acidic residues" evidence="2">
    <location>
        <begin position="515"/>
        <end position="539"/>
    </location>
</feature>
<dbReference type="InterPro" id="IPR056290">
    <property type="entry name" value="CEPT76/DRC7_peptidase-like_dom"/>
</dbReference>
<feature type="compositionally biased region" description="Acidic residues" evidence="2">
    <location>
        <begin position="496"/>
        <end position="512"/>
    </location>
</feature>
<feature type="compositionally biased region" description="Basic and acidic residues" evidence="2">
    <location>
        <begin position="98"/>
        <end position="116"/>
    </location>
</feature>